<dbReference type="PANTHER" id="PTHR45833:SF1">
    <property type="entry name" value="METHIONINE SYNTHASE"/>
    <property type="match status" value="1"/>
</dbReference>
<dbReference type="HOGENOM" id="CLU_070996_0_0_0"/>
<dbReference type="GO" id="GO:0046872">
    <property type="term" value="F:metal ion binding"/>
    <property type="evidence" value="ECO:0007669"/>
    <property type="project" value="UniProtKB-KW"/>
</dbReference>
<evidence type="ECO:0000256" key="4">
    <source>
        <dbReference type="ARBA" id="ARBA00022679"/>
    </source>
</evidence>
<keyword evidence="4" id="KW-0808">Transferase</keyword>
<evidence type="ECO:0000256" key="3">
    <source>
        <dbReference type="ARBA" id="ARBA00022628"/>
    </source>
</evidence>
<evidence type="ECO:0000313" key="8">
    <source>
        <dbReference type="EMBL" id="GAK60854.1"/>
    </source>
</evidence>
<protein>
    <submittedName>
        <fullName evidence="8">Methionine synthase</fullName>
    </submittedName>
</protein>
<accession>A0A081C8E9</accession>
<dbReference type="InterPro" id="IPR011005">
    <property type="entry name" value="Dihydropteroate_synth-like_sf"/>
</dbReference>
<keyword evidence="3" id="KW-0846">Cobalamin</keyword>
<keyword evidence="6" id="KW-0170">Cobalt</keyword>
<evidence type="ECO:0000256" key="1">
    <source>
        <dbReference type="ARBA" id="ARBA00010398"/>
    </source>
</evidence>
<proteinExistence type="inferred from homology"/>
<dbReference type="eggNOG" id="COG1410">
    <property type="taxonomic scope" value="Bacteria"/>
</dbReference>
<dbReference type="EMBL" id="DF820475">
    <property type="protein sequence ID" value="GAK60854.1"/>
    <property type="molecule type" value="Genomic_DNA"/>
</dbReference>
<evidence type="ECO:0000256" key="6">
    <source>
        <dbReference type="ARBA" id="ARBA00023285"/>
    </source>
</evidence>
<dbReference type="GO" id="GO:0031419">
    <property type="term" value="F:cobalamin binding"/>
    <property type="evidence" value="ECO:0007669"/>
    <property type="project" value="UniProtKB-KW"/>
</dbReference>
<evidence type="ECO:0000256" key="5">
    <source>
        <dbReference type="ARBA" id="ARBA00022723"/>
    </source>
</evidence>
<evidence type="ECO:0000256" key="2">
    <source>
        <dbReference type="ARBA" id="ARBA00022603"/>
    </source>
</evidence>
<dbReference type="InterPro" id="IPR000489">
    <property type="entry name" value="Pterin-binding_dom"/>
</dbReference>
<dbReference type="GO" id="GO:0050667">
    <property type="term" value="P:homocysteine metabolic process"/>
    <property type="evidence" value="ECO:0007669"/>
    <property type="project" value="TreeGrafter"/>
</dbReference>
<comment type="similarity">
    <text evidence="1">Belongs to the vitamin-B12 dependent methionine synthase family.</text>
</comment>
<name>A0A081C8E9_VECG1</name>
<gene>
    <name evidence="8" type="ORF">U27_00752</name>
</gene>
<evidence type="ECO:0000313" key="9">
    <source>
        <dbReference type="Proteomes" id="UP000030661"/>
    </source>
</evidence>
<dbReference type="GO" id="GO:0046653">
    <property type="term" value="P:tetrahydrofolate metabolic process"/>
    <property type="evidence" value="ECO:0007669"/>
    <property type="project" value="TreeGrafter"/>
</dbReference>
<dbReference type="STRING" id="1499967.U27_00752"/>
<dbReference type="Gene3D" id="3.20.20.20">
    <property type="entry name" value="Dihydropteroate synthase-like"/>
    <property type="match status" value="1"/>
</dbReference>
<sequence length="341" mass="37438">MKDTRKFIAVGENIHCSRIYKVGGSFVKPCADGAYAIVYSADGQEQCVPIPQHILESEAWAKGKVKHAAVAMWQGFYGDEAAKHAGIAYLEHMARIQESCGASFLDVNVDEFSNDLDERVRLMQWVVGVLQNTSSIPLSIDSSDLNILQAGLEACDPSRGRPMVNSVSLERAAAIEIAHEKGAVVIAGATGESSMPQNVEERVQNLKLLVKKLHEAGFEDEEIYLDPLVFPASVDSNNGKMILEAIKILRQTYGEAIHFAPGLSNVSYGLPNRRLLNQVFTYLCVEQSCDGGIVDPRQINDDILNSLDTTTNAFQLAKAFLVGEDEYGMNYIRAVRKGKIQ</sequence>
<dbReference type="GO" id="GO:0032259">
    <property type="term" value="P:methylation"/>
    <property type="evidence" value="ECO:0007669"/>
    <property type="project" value="UniProtKB-KW"/>
</dbReference>
<organism evidence="8">
    <name type="scientific">Vecturithrix granuli</name>
    <dbReference type="NCBI Taxonomy" id="1499967"/>
    <lineage>
        <taxon>Bacteria</taxon>
        <taxon>Candidatus Moduliflexota</taxon>
        <taxon>Candidatus Vecturitrichia</taxon>
        <taxon>Candidatus Vecturitrichales</taxon>
        <taxon>Candidatus Vecturitrichaceae</taxon>
        <taxon>Candidatus Vecturithrix</taxon>
    </lineage>
</organism>
<dbReference type="InterPro" id="IPR050554">
    <property type="entry name" value="Met_Synthase/Corrinoid"/>
</dbReference>
<dbReference type="GO" id="GO:0005829">
    <property type="term" value="C:cytosol"/>
    <property type="evidence" value="ECO:0007669"/>
    <property type="project" value="TreeGrafter"/>
</dbReference>
<keyword evidence="9" id="KW-1185">Reference proteome</keyword>
<keyword evidence="2" id="KW-0489">Methyltransferase</keyword>
<evidence type="ECO:0000259" key="7">
    <source>
        <dbReference type="PROSITE" id="PS50972"/>
    </source>
</evidence>
<dbReference type="PANTHER" id="PTHR45833">
    <property type="entry name" value="METHIONINE SYNTHASE"/>
    <property type="match status" value="1"/>
</dbReference>
<dbReference type="GO" id="GO:0008705">
    <property type="term" value="F:methionine synthase activity"/>
    <property type="evidence" value="ECO:0007669"/>
    <property type="project" value="TreeGrafter"/>
</dbReference>
<dbReference type="Proteomes" id="UP000030661">
    <property type="component" value="Unassembled WGS sequence"/>
</dbReference>
<keyword evidence="5" id="KW-0479">Metal-binding</keyword>
<dbReference type="AlphaFoldDB" id="A0A081C8E9"/>
<reference evidence="8" key="1">
    <citation type="journal article" date="2015" name="PeerJ">
        <title>First genomic representation of candidate bacterial phylum KSB3 points to enhanced environmental sensing as a trigger of wastewater bulking.</title>
        <authorList>
            <person name="Sekiguchi Y."/>
            <person name="Ohashi A."/>
            <person name="Parks D.H."/>
            <person name="Yamauchi T."/>
            <person name="Tyson G.W."/>
            <person name="Hugenholtz P."/>
        </authorList>
    </citation>
    <scope>NUCLEOTIDE SEQUENCE [LARGE SCALE GENOMIC DNA]</scope>
</reference>
<dbReference type="SUPFAM" id="SSF51717">
    <property type="entry name" value="Dihydropteroate synthetase-like"/>
    <property type="match status" value="1"/>
</dbReference>
<feature type="domain" description="Pterin-binding" evidence="7">
    <location>
        <begin position="59"/>
        <end position="336"/>
    </location>
</feature>
<dbReference type="Pfam" id="PF00809">
    <property type="entry name" value="Pterin_bind"/>
    <property type="match status" value="1"/>
</dbReference>
<dbReference type="PROSITE" id="PS50972">
    <property type="entry name" value="PTERIN_BINDING"/>
    <property type="match status" value="1"/>
</dbReference>